<gene>
    <name evidence="3" type="ORF">EJD97_025831</name>
</gene>
<organism evidence="3">
    <name type="scientific">Solanum chilense</name>
    <name type="common">Tomato</name>
    <name type="synonym">Lycopersicon chilense</name>
    <dbReference type="NCBI Taxonomy" id="4083"/>
    <lineage>
        <taxon>Eukaryota</taxon>
        <taxon>Viridiplantae</taxon>
        <taxon>Streptophyta</taxon>
        <taxon>Embryophyta</taxon>
        <taxon>Tracheophyta</taxon>
        <taxon>Spermatophyta</taxon>
        <taxon>Magnoliopsida</taxon>
        <taxon>eudicotyledons</taxon>
        <taxon>Gunneridae</taxon>
        <taxon>Pentapetalae</taxon>
        <taxon>asterids</taxon>
        <taxon>lamiids</taxon>
        <taxon>Solanales</taxon>
        <taxon>Solanaceae</taxon>
        <taxon>Solanoideae</taxon>
        <taxon>Solaneae</taxon>
        <taxon>Solanum</taxon>
        <taxon>Solanum subgen. Lycopersicon</taxon>
    </lineage>
</organism>
<protein>
    <recommendedName>
        <fullName evidence="2">Putative plant transposon protein domain-containing protein</fullName>
    </recommendedName>
</protein>
<comment type="caution">
    <text evidence="3">The sequence shown here is derived from an EMBL/GenBank/DDBJ whole genome shotgun (WGS) entry which is preliminary data.</text>
</comment>
<dbReference type="AlphaFoldDB" id="A0A6N2C2W6"/>
<feature type="region of interest" description="Disordered" evidence="1">
    <location>
        <begin position="165"/>
        <end position="195"/>
    </location>
</feature>
<dbReference type="EMBL" id="RXGB01000995">
    <property type="protein sequence ID" value="TMX00848.1"/>
    <property type="molecule type" value="Genomic_DNA"/>
</dbReference>
<feature type="region of interest" description="Disordered" evidence="1">
    <location>
        <begin position="481"/>
        <end position="517"/>
    </location>
</feature>
<proteinExistence type="predicted"/>
<feature type="domain" description="Putative plant transposon protein" evidence="2">
    <location>
        <begin position="234"/>
        <end position="386"/>
    </location>
</feature>
<accession>A0A6N2C2W6</accession>
<feature type="region of interest" description="Disordered" evidence="1">
    <location>
        <begin position="535"/>
        <end position="611"/>
    </location>
</feature>
<reference evidence="3" key="1">
    <citation type="submission" date="2019-05" db="EMBL/GenBank/DDBJ databases">
        <title>The de novo reference genome and transcriptome assemblies of the wild tomato species Solanum chilense.</title>
        <authorList>
            <person name="Stam R."/>
            <person name="Nosenko T."/>
            <person name="Hoerger A.C."/>
            <person name="Stephan W."/>
            <person name="Seidel M.A."/>
            <person name="Kuhn J.M.M."/>
            <person name="Haberer G."/>
            <person name="Tellier A."/>
        </authorList>
    </citation>
    <scope>NUCLEOTIDE SEQUENCE</scope>
    <source>
        <tissue evidence="3">Mature leaves</tissue>
    </source>
</reference>
<evidence type="ECO:0000259" key="2">
    <source>
        <dbReference type="Pfam" id="PF20167"/>
    </source>
</evidence>
<evidence type="ECO:0000313" key="3">
    <source>
        <dbReference type="EMBL" id="TMX00848.1"/>
    </source>
</evidence>
<dbReference type="InterPro" id="IPR046796">
    <property type="entry name" value="Transposase_32_dom"/>
</dbReference>
<name>A0A6N2C2W6_SOLCI</name>
<dbReference type="Pfam" id="PF20167">
    <property type="entry name" value="Transposase_32"/>
    <property type="match status" value="1"/>
</dbReference>
<evidence type="ECO:0000256" key="1">
    <source>
        <dbReference type="SAM" id="MobiDB-lite"/>
    </source>
</evidence>
<feature type="compositionally biased region" description="Basic and acidic residues" evidence="1">
    <location>
        <begin position="500"/>
        <end position="517"/>
    </location>
</feature>
<sequence length="611" mass="67249">MTDPMTVHYTHDGTSPGPSCFTATTEMALQLCSYVYFVSFLLVLFAPSSTNNDSLHVLSLMAPKQDQFYAHGLSKSIAPSARLVIGSDDEHDPEYVPPGSATPARAARATRATPKMLAFSVVTASHSDEEFTLIGTPSGSATQEEGVSGSLGVLWSEEASRFAKVSTPATVAQSSSSDEADSRDSTPGPPIGVPALVADQPKRWCVDRQYQVYSNAKLLNDKEVMTRTLTIERRATPATQAPLEHVRVRSIQVDISLPAIRLYLYGEDVDTTRTPLTAEFDYRWKIVKEGQFWCEPSLRETTKRWMAHHLSIDEEAADWAMELKGVIRKANLNFKAMFLWLIVHTCLSPTAADNIVTWDRTVLMAAMMAGFEVCPSGTFISSRLHRAILILASSGIRPMSWLHAQCPVQSSTAPSSSYSAPSHALVPLARVQKLEAQMATILHHIQPWMQRSISEAEERLKRKIAQHTKRNIAEVHERLDAFKLQIPPSPPREHAKRRRGREEDEASARNKEHSEMEAARRALIGDEKAHKIRVVESGAGAYSSRDVETEGGTTDSDAADEDTTEGVQTTHVVGSGEPDPPGNLSKDEHGSFWARNAEETTYGAYDGPSNL</sequence>